<dbReference type="RefSeq" id="WP_154433646.1">
    <property type="nucleotide sequence ID" value="NZ_VUNC01000001.1"/>
</dbReference>
<feature type="transmembrane region" description="Helical" evidence="1">
    <location>
        <begin position="41"/>
        <end position="62"/>
    </location>
</feature>
<evidence type="ECO:0000313" key="2">
    <source>
        <dbReference type="EMBL" id="MST71907.1"/>
    </source>
</evidence>
<comment type="caution">
    <text evidence="2">The sequence shown here is derived from an EMBL/GenBank/DDBJ whole genome shotgun (WGS) entry which is preliminary data.</text>
</comment>
<proteinExistence type="predicted"/>
<name>A0A6N7X911_9ACTN</name>
<feature type="transmembrane region" description="Helical" evidence="1">
    <location>
        <begin position="74"/>
        <end position="92"/>
    </location>
</feature>
<gene>
    <name evidence="2" type="ORF">FYJ68_02115</name>
</gene>
<dbReference type="EMBL" id="VUNC01000001">
    <property type="protein sequence ID" value="MST71907.1"/>
    <property type="molecule type" value="Genomic_DNA"/>
</dbReference>
<protein>
    <submittedName>
        <fullName evidence="2">Uncharacterized protein</fullName>
    </submittedName>
</protein>
<sequence>METAGLGVGMTAGAEASFRVDANDSAPRGRRRASRALLERADAITCLVAPSVAVALSLASLVVERLDLMGEVPLALLLLALVGVIAAGSIALERNSRQRLGKSRA</sequence>
<organism evidence="2 3">
    <name type="scientific">Olsenella porci</name>
    <dbReference type="NCBI Taxonomy" id="2652279"/>
    <lineage>
        <taxon>Bacteria</taxon>
        <taxon>Bacillati</taxon>
        <taxon>Actinomycetota</taxon>
        <taxon>Coriobacteriia</taxon>
        <taxon>Coriobacteriales</taxon>
        <taxon>Atopobiaceae</taxon>
        <taxon>Olsenella</taxon>
    </lineage>
</organism>
<dbReference type="Proteomes" id="UP000469325">
    <property type="component" value="Unassembled WGS sequence"/>
</dbReference>
<keyword evidence="1" id="KW-1133">Transmembrane helix</keyword>
<keyword evidence="1" id="KW-0472">Membrane</keyword>
<keyword evidence="1" id="KW-0812">Transmembrane</keyword>
<evidence type="ECO:0000313" key="3">
    <source>
        <dbReference type="Proteomes" id="UP000469325"/>
    </source>
</evidence>
<keyword evidence="3" id="KW-1185">Reference proteome</keyword>
<reference evidence="2 3" key="1">
    <citation type="submission" date="2019-08" db="EMBL/GenBank/DDBJ databases">
        <title>In-depth cultivation of the pig gut microbiome towards novel bacterial diversity and tailored functional studies.</title>
        <authorList>
            <person name="Wylensek D."/>
            <person name="Hitch T.C.A."/>
            <person name="Clavel T."/>
        </authorList>
    </citation>
    <scope>NUCLEOTIDE SEQUENCE [LARGE SCALE GENOMIC DNA]</scope>
    <source>
        <strain evidence="2 3">CA-Schmier-601-WT-1</strain>
    </source>
</reference>
<dbReference type="AlphaFoldDB" id="A0A6N7X911"/>
<evidence type="ECO:0000256" key="1">
    <source>
        <dbReference type="SAM" id="Phobius"/>
    </source>
</evidence>
<accession>A0A6N7X911</accession>